<accession>A0ABD2WX62</accession>
<comment type="caution">
    <text evidence="6">The sequence shown here is derived from an EMBL/GenBank/DDBJ whole genome shotgun (WGS) entry which is preliminary data.</text>
</comment>
<name>A0ABD2WX62_9HYME</name>
<dbReference type="Pfam" id="PF05997">
    <property type="entry name" value="Nop52"/>
    <property type="match status" value="1"/>
</dbReference>
<evidence type="ECO:0000313" key="7">
    <source>
        <dbReference type="Proteomes" id="UP001627154"/>
    </source>
</evidence>
<dbReference type="Proteomes" id="UP001627154">
    <property type="component" value="Unassembled WGS sequence"/>
</dbReference>
<evidence type="ECO:0008006" key="8">
    <source>
        <dbReference type="Google" id="ProtNLM"/>
    </source>
</evidence>
<dbReference type="GO" id="GO:0005634">
    <property type="term" value="C:nucleus"/>
    <property type="evidence" value="ECO:0007669"/>
    <property type="project" value="UniProtKB-SubCell"/>
</dbReference>
<feature type="compositionally biased region" description="Low complexity" evidence="5">
    <location>
        <begin position="439"/>
        <end position="453"/>
    </location>
</feature>
<proteinExistence type="inferred from homology"/>
<evidence type="ECO:0000256" key="4">
    <source>
        <dbReference type="ARBA" id="ARBA00023242"/>
    </source>
</evidence>
<evidence type="ECO:0000256" key="5">
    <source>
        <dbReference type="SAM" id="MobiDB-lite"/>
    </source>
</evidence>
<comment type="subcellular location">
    <subcellularLocation>
        <location evidence="1">Nucleus</location>
    </subcellularLocation>
</comment>
<feature type="region of interest" description="Disordered" evidence="5">
    <location>
        <begin position="300"/>
        <end position="326"/>
    </location>
</feature>
<evidence type="ECO:0000256" key="1">
    <source>
        <dbReference type="ARBA" id="ARBA00004123"/>
    </source>
</evidence>
<keyword evidence="4" id="KW-0539">Nucleus</keyword>
<dbReference type="GO" id="GO:0006364">
    <property type="term" value="P:rRNA processing"/>
    <property type="evidence" value="ECO:0007669"/>
    <property type="project" value="UniProtKB-KW"/>
</dbReference>
<keyword evidence="7" id="KW-1185">Reference proteome</keyword>
<evidence type="ECO:0000256" key="3">
    <source>
        <dbReference type="ARBA" id="ARBA00022552"/>
    </source>
</evidence>
<feature type="compositionally biased region" description="Acidic residues" evidence="5">
    <location>
        <begin position="300"/>
        <end position="316"/>
    </location>
</feature>
<organism evidence="6 7">
    <name type="scientific">Trichogramma kaykai</name>
    <dbReference type="NCBI Taxonomy" id="54128"/>
    <lineage>
        <taxon>Eukaryota</taxon>
        <taxon>Metazoa</taxon>
        <taxon>Ecdysozoa</taxon>
        <taxon>Arthropoda</taxon>
        <taxon>Hexapoda</taxon>
        <taxon>Insecta</taxon>
        <taxon>Pterygota</taxon>
        <taxon>Neoptera</taxon>
        <taxon>Endopterygota</taxon>
        <taxon>Hymenoptera</taxon>
        <taxon>Apocrita</taxon>
        <taxon>Proctotrupomorpha</taxon>
        <taxon>Chalcidoidea</taxon>
        <taxon>Trichogrammatidae</taxon>
        <taxon>Trichogramma</taxon>
    </lineage>
</organism>
<feature type="region of interest" description="Disordered" evidence="5">
    <location>
        <begin position="433"/>
        <end position="464"/>
    </location>
</feature>
<sequence length="710" mass="81322">MSVVQIKSAKLKKRPFKGKKVKKTRALNNGTHVKENKNPAPKVSQAPKNENLFMVEAKFVRSLANSDKKVRDKVIKNLKKWLTLRSQSSCVFSEEDFLRLWKGLFYCMWMSDKMLIQEELAETISKLVFCFESFDTALLYTKCAFKTLAKEWFGIDNYRIDKFQMLVRRIVRQTFVLCKNYSWDKPCVVAIAKIFQELLMDPKTSLGLNLHITEIFMEELAKIGEEKIPKNIVKEFIRPYTIHLACSKDRRIVNNIVKNIFRYLIFQSDVGIDYTEKFEAWRNAGFPCKNINDMQKIEVSDDEDQDDENQIDETNEDCSTSVEKPLDPRAGRVDVEIPQILFNPAGIVKILEKYKFHKDSTTQTRKVVTKLIADFSKLTKGDMPIGIKEVPALETTRYDTQKAAEDLVEFKNKLESDTSKAYKKQLSLKRKAERELELESSQPQKQPKQQQQEQVEELDVSQTSKKMLKKQDKLLKKQAKNGLVSDSSKASKKQILLEKQAKNEPKTDSSKVPKKQVLLENQAENELESDSPKSSKKKVLLTKEAKNVDELNSSVKPKKPALLKKQAKNIEDSTSLSTSAELSTSETTPADSVIKKLKGKNKNKNMGSVTTTPIAMKKSLSSKLNTHVTTPVVTPNTKVFDTSSAKKRVRIMLEHNKEQHTSEYFRQLRLSPAIPFDGNKKPKAGVLKPSPLPSPIYPFTKEMYKRKIFL</sequence>
<dbReference type="PANTHER" id="PTHR13026">
    <property type="entry name" value="NNP-1 PROTEIN NOVEL NUCLEAR PROTEIN 1 NOP52"/>
    <property type="match status" value="1"/>
</dbReference>
<reference evidence="6 7" key="1">
    <citation type="journal article" date="2024" name="bioRxiv">
        <title>A reference genome for Trichogramma kaykai: A tiny desert-dwelling parasitoid wasp with competing sex-ratio distorters.</title>
        <authorList>
            <person name="Culotta J."/>
            <person name="Lindsey A.R."/>
        </authorList>
    </citation>
    <scope>NUCLEOTIDE SEQUENCE [LARGE SCALE GENOMIC DNA]</scope>
    <source>
        <strain evidence="6 7">KSX58</strain>
    </source>
</reference>
<dbReference type="EMBL" id="JBJJXI010000062">
    <property type="protein sequence ID" value="KAL3397547.1"/>
    <property type="molecule type" value="Genomic_DNA"/>
</dbReference>
<dbReference type="PANTHER" id="PTHR13026:SF0">
    <property type="entry name" value="RIBOSOMAL RNA PROCESSING 1B"/>
    <property type="match status" value="1"/>
</dbReference>
<evidence type="ECO:0000256" key="2">
    <source>
        <dbReference type="ARBA" id="ARBA00006374"/>
    </source>
</evidence>
<feature type="compositionally biased region" description="Basic residues" evidence="5">
    <location>
        <begin position="556"/>
        <end position="567"/>
    </location>
</feature>
<dbReference type="InterPro" id="IPR010301">
    <property type="entry name" value="RRP1"/>
</dbReference>
<feature type="compositionally biased region" description="Low complexity" evidence="5">
    <location>
        <begin position="573"/>
        <end position="588"/>
    </location>
</feature>
<comment type="similarity">
    <text evidence="2">Belongs to the RRP1 family.</text>
</comment>
<protein>
    <recommendedName>
        <fullName evidence="8">Ribosomal RNA processing protein 1 homolog</fullName>
    </recommendedName>
</protein>
<feature type="region of interest" description="Disordered" evidence="5">
    <location>
        <begin position="551"/>
        <end position="609"/>
    </location>
</feature>
<keyword evidence="3" id="KW-0698">rRNA processing</keyword>
<dbReference type="AlphaFoldDB" id="A0ABD2WX62"/>
<evidence type="ECO:0000313" key="6">
    <source>
        <dbReference type="EMBL" id="KAL3397547.1"/>
    </source>
</evidence>
<gene>
    <name evidence="6" type="ORF">TKK_008649</name>
</gene>